<reference evidence="2" key="1">
    <citation type="journal article" date="2019" name="Int. J. Syst. Evol. Microbiol.">
        <title>The Global Catalogue of Microorganisms (GCM) 10K type strain sequencing project: providing services to taxonomists for standard genome sequencing and annotation.</title>
        <authorList>
            <consortium name="The Broad Institute Genomics Platform"/>
            <consortium name="The Broad Institute Genome Sequencing Center for Infectious Disease"/>
            <person name="Wu L."/>
            <person name="Ma J."/>
        </authorList>
    </citation>
    <scope>NUCLEOTIDE SEQUENCE [LARGE SCALE GENOMIC DNA]</scope>
    <source>
        <strain evidence="2">CCUG 66188</strain>
    </source>
</reference>
<dbReference type="Proteomes" id="UP001596353">
    <property type="component" value="Unassembled WGS sequence"/>
</dbReference>
<keyword evidence="2" id="KW-1185">Reference proteome</keyword>
<evidence type="ECO:0000313" key="1">
    <source>
        <dbReference type="EMBL" id="MFC6761834.1"/>
    </source>
</evidence>
<dbReference type="EMBL" id="JBHSWG010000003">
    <property type="protein sequence ID" value="MFC6761834.1"/>
    <property type="molecule type" value="Genomic_DNA"/>
</dbReference>
<accession>A0ABW2B9V5</accession>
<evidence type="ECO:0000313" key="2">
    <source>
        <dbReference type="Proteomes" id="UP001596353"/>
    </source>
</evidence>
<organism evidence="1 2">
    <name type="scientific">Sulfitobacter porphyrae</name>
    <dbReference type="NCBI Taxonomy" id="1246864"/>
    <lineage>
        <taxon>Bacteria</taxon>
        <taxon>Pseudomonadati</taxon>
        <taxon>Pseudomonadota</taxon>
        <taxon>Alphaproteobacteria</taxon>
        <taxon>Rhodobacterales</taxon>
        <taxon>Roseobacteraceae</taxon>
        <taxon>Sulfitobacter</taxon>
    </lineage>
</organism>
<comment type="caution">
    <text evidence="1">The sequence shown here is derived from an EMBL/GenBank/DDBJ whole genome shotgun (WGS) entry which is preliminary data.</text>
</comment>
<protein>
    <submittedName>
        <fullName evidence="1">Uncharacterized protein</fullName>
    </submittedName>
</protein>
<name>A0ABW2B9V5_9RHOB</name>
<sequence>MNLAIDADQTALSTRRFIGGADGADAGRVMRFRSFGGAQVALALAYHPGYGLCAGLKTCDPGRKAGAASRRMKSVLIDL</sequence>
<proteinExistence type="predicted"/>
<gene>
    <name evidence="1" type="ORF">ACFQFQ_23880</name>
</gene>